<reference evidence="1 2" key="1">
    <citation type="journal article" date="2014" name="Agronomy (Basel)">
        <title>A Draft Genome Sequence for Ensete ventricosum, the Drought-Tolerant Tree Against Hunger.</title>
        <authorList>
            <person name="Harrison J."/>
            <person name="Moore K.A."/>
            <person name="Paszkiewicz K."/>
            <person name="Jones T."/>
            <person name="Grant M."/>
            <person name="Ambacheew D."/>
            <person name="Muzemil S."/>
            <person name="Studholme D.J."/>
        </authorList>
    </citation>
    <scope>NUCLEOTIDE SEQUENCE [LARGE SCALE GENOMIC DNA]</scope>
</reference>
<dbReference type="EMBL" id="AMZH03013909">
    <property type="protein sequence ID" value="RRT48517.1"/>
    <property type="molecule type" value="Genomic_DNA"/>
</dbReference>
<protein>
    <submittedName>
        <fullName evidence="1">Uncharacterized protein</fullName>
    </submittedName>
</protein>
<evidence type="ECO:0000313" key="2">
    <source>
        <dbReference type="Proteomes" id="UP000287651"/>
    </source>
</evidence>
<sequence length="103" mass="11206">MHRASPALMMSSRASSVASGGCALTSLMLSMQWSPGPSSLSWAFLFLPPHILSSLCLPPTMLTTWWSSSSSPLPLAFPTHYACVCPLLWPPPLSLPRLDRSFF</sequence>
<dbReference type="AlphaFoldDB" id="A0A426Y9X6"/>
<accession>A0A426Y9X6</accession>
<evidence type="ECO:0000313" key="1">
    <source>
        <dbReference type="EMBL" id="RRT48517.1"/>
    </source>
</evidence>
<dbReference type="Proteomes" id="UP000287651">
    <property type="component" value="Unassembled WGS sequence"/>
</dbReference>
<name>A0A426Y9X6_ENSVE</name>
<comment type="caution">
    <text evidence="1">The sequence shown here is derived from an EMBL/GenBank/DDBJ whole genome shotgun (WGS) entry which is preliminary data.</text>
</comment>
<proteinExistence type="predicted"/>
<organism evidence="1 2">
    <name type="scientific">Ensete ventricosum</name>
    <name type="common">Abyssinian banana</name>
    <name type="synonym">Musa ensete</name>
    <dbReference type="NCBI Taxonomy" id="4639"/>
    <lineage>
        <taxon>Eukaryota</taxon>
        <taxon>Viridiplantae</taxon>
        <taxon>Streptophyta</taxon>
        <taxon>Embryophyta</taxon>
        <taxon>Tracheophyta</taxon>
        <taxon>Spermatophyta</taxon>
        <taxon>Magnoliopsida</taxon>
        <taxon>Liliopsida</taxon>
        <taxon>Zingiberales</taxon>
        <taxon>Musaceae</taxon>
        <taxon>Ensete</taxon>
    </lineage>
</organism>
<gene>
    <name evidence="1" type="ORF">B296_00027135</name>
</gene>